<comment type="caution">
    <text evidence="2">The sequence shown here is derived from an EMBL/GenBank/DDBJ whole genome shotgun (WGS) entry which is preliminary data.</text>
</comment>
<reference evidence="3" key="1">
    <citation type="journal article" date="2023" name="Commun. Biol.">
        <title>Genome analysis of Parmales, the sister group of diatoms, reveals the evolutionary specialization of diatoms from phago-mixotrophs to photoautotrophs.</title>
        <authorList>
            <person name="Ban H."/>
            <person name="Sato S."/>
            <person name="Yoshikawa S."/>
            <person name="Yamada K."/>
            <person name="Nakamura Y."/>
            <person name="Ichinomiya M."/>
            <person name="Sato N."/>
            <person name="Blanc-Mathieu R."/>
            <person name="Endo H."/>
            <person name="Kuwata A."/>
            <person name="Ogata H."/>
        </authorList>
    </citation>
    <scope>NUCLEOTIDE SEQUENCE [LARGE SCALE GENOMIC DNA]</scope>
</reference>
<accession>A0A9W7AI73</accession>
<evidence type="ECO:0000313" key="2">
    <source>
        <dbReference type="EMBL" id="GMH68799.1"/>
    </source>
</evidence>
<sequence length="133" mass="14267">MSTSSALPFPQTSGSSRSDGNGMCYHALITNGSEKFALYGDKTLYFSRKTESVDSTTGTIETVDISGGGKWSVAQNKNVLLEVGELTGTMVTVNDDGINDTLHTVEARDITKSEESLGEFKTWSLPDVESDSD</sequence>
<gene>
    <name evidence="2" type="ORF">TL16_g05009</name>
</gene>
<proteinExistence type="predicted"/>
<evidence type="ECO:0000256" key="1">
    <source>
        <dbReference type="SAM" id="MobiDB-lite"/>
    </source>
</evidence>
<feature type="compositionally biased region" description="Polar residues" evidence="1">
    <location>
        <begin position="1"/>
        <end position="19"/>
    </location>
</feature>
<dbReference type="EMBL" id="BLQM01000143">
    <property type="protein sequence ID" value="GMH68799.1"/>
    <property type="molecule type" value="Genomic_DNA"/>
</dbReference>
<organism evidence="2 3">
    <name type="scientific">Triparma laevis f. inornata</name>
    <dbReference type="NCBI Taxonomy" id="1714386"/>
    <lineage>
        <taxon>Eukaryota</taxon>
        <taxon>Sar</taxon>
        <taxon>Stramenopiles</taxon>
        <taxon>Ochrophyta</taxon>
        <taxon>Bolidophyceae</taxon>
        <taxon>Parmales</taxon>
        <taxon>Triparmaceae</taxon>
        <taxon>Triparma</taxon>
    </lineage>
</organism>
<feature type="region of interest" description="Disordered" evidence="1">
    <location>
        <begin position="1"/>
        <end position="20"/>
    </location>
</feature>
<dbReference type="AlphaFoldDB" id="A0A9W7AI73"/>
<dbReference type="Proteomes" id="UP001162640">
    <property type="component" value="Unassembled WGS sequence"/>
</dbReference>
<name>A0A9W7AI73_9STRA</name>
<protein>
    <submittedName>
        <fullName evidence="2">Uncharacterized protein</fullName>
    </submittedName>
</protein>
<evidence type="ECO:0000313" key="3">
    <source>
        <dbReference type="Proteomes" id="UP001162640"/>
    </source>
</evidence>